<proteinExistence type="predicted"/>
<dbReference type="AlphaFoldDB" id="A0A6J7PNC3"/>
<dbReference type="EMBL" id="CAFBON010000273">
    <property type="protein sequence ID" value="CAB5005985.1"/>
    <property type="molecule type" value="Genomic_DNA"/>
</dbReference>
<reference evidence="1" key="1">
    <citation type="submission" date="2020-05" db="EMBL/GenBank/DDBJ databases">
        <authorList>
            <person name="Chiriac C."/>
            <person name="Salcher M."/>
            <person name="Ghai R."/>
            <person name="Kavagutti S V."/>
        </authorList>
    </citation>
    <scope>NUCLEOTIDE SEQUENCE</scope>
</reference>
<protein>
    <submittedName>
        <fullName evidence="1">Unannotated protein</fullName>
    </submittedName>
</protein>
<gene>
    <name evidence="1" type="ORF">UFOPK3954_02049</name>
</gene>
<evidence type="ECO:0000313" key="1">
    <source>
        <dbReference type="EMBL" id="CAB5005985.1"/>
    </source>
</evidence>
<name>A0A6J7PNC3_9ZZZZ</name>
<accession>A0A6J7PNC3</accession>
<organism evidence="1">
    <name type="scientific">freshwater metagenome</name>
    <dbReference type="NCBI Taxonomy" id="449393"/>
    <lineage>
        <taxon>unclassified sequences</taxon>
        <taxon>metagenomes</taxon>
        <taxon>ecological metagenomes</taxon>
    </lineage>
</organism>
<sequence>MVAGTYLVPERETRLAHRRVPGATGTAEVGRRLRVVLRGGPAGRGDHGLDRTNRLGKVEVGSLQGVDRFVHERLQEALEFRLALGGLAVNVQPPHRPVDGCTRFDLVGETAHFGLDPFEFRPAPFVRLVRVEVAAEELARAHDVAVAAHGIGNSCCCGCVGCRQPVGEIRERLVGGRYACTDARAEAFRCPVGERGEVRNPAMSPGPRGELVGRGERLARSGEYPAADALLERCTQ</sequence>